<dbReference type="PANTHER" id="PTHR41259">
    <property type="entry name" value="DOUBLE-STRAND BREAK REPAIR RAD50 ATPASE, PUTATIVE-RELATED"/>
    <property type="match status" value="1"/>
</dbReference>
<evidence type="ECO:0000256" key="2">
    <source>
        <dbReference type="SAM" id="Phobius"/>
    </source>
</evidence>
<protein>
    <submittedName>
        <fullName evidence="4">AAA family ATPase</fullName>
    </submittedName>
</protein>
<organism evidence="4 5">
    <name type="scientific">Virgibacillus tibetensis</name>
    <dbReference type="NCBI Taxonomy" id="3042313"/>
    <lineage>
        <taxon>Bacteria</taxon>
        <taxon>Bacillati</taxon>
        <taxon>Bacillota</taxon>
        <taxon>Bacilli</taxon>
        <taxon>Bacillales</taxon>
        <taxon>Bacillaceae</taxon>
        <taxon>Virgibacillus</taxon>
    </lineage>
</organism>
<dbReference type="Proteomes" id="UP001335737">
    <property type="component" value="Unassembled WGS sequence"/>
</dbReference>
<keyword evidence="2" id="KW-0472">Membrane</keyword>
<sequence>MKIQKATIFGFGKWVDFTIDFTSDSVNVIYGENESGKSTLQKFILFMLFGLPPKQRAFYRPKTSGKMGGRITIYDPAFGNFTVERIDEVKNGSAVCYTDSGQEYDDEWLRERLKGMTYQTYQSIFSFSALDLTGLKDMKEEDLGEVLLGIGLTGSTTIYSVEKRLDNRIGELFKPFGKKPAINQQLDSLDELFHMVNSYKSAEASYREKSAQKASLSEDIDQLQIKLKDGNKNLLLIEKKQHALPILQDYLNLSQKLSSYPAEIPFPEDGIDRLERVKENLLPLKSEHAVLQHNKQKYKEKMAELQAGFEKETSYEEAEKLIEYKPVYNAALSELDRNTASINKLTIQLKNEISDLNIGIREEDLTELSFPFYLENTWKQIKDSSDKLAFEKEQLKKEHNELKNERNYLINQLQGIEDVLLTDKQVADLNQKINIYKETSLLQRLQRESVERSGNWAKNKAGKIKNSRTIVTGFIVASLLLGIVGFITDLAFLFGLMGFMLVVGLGQWVWTKKSISEMEKIMYQEDLHLPSVQLTKEEIDEAEYLLSVHHKHEAEIATVEEQIKNTDIKLIKWNEKRKLVEGKEASMQLQIEEQLEIYPFLLNIEVVYWPDFFHSLKNLLRLTHEREELRQSVEVLEAQTGNFACKLTMFLQAYQGELKDSPVNRQLEYLEEIMQRKKSIQKQLEQYENLIEDNRGSQDEVIQKLETYEKEVNVLYRSALVETEDEFYQKGNQLSERTAIKKAMERSIEQLTAALPEDTWKQLAKERPDEGTLLVNYQQTQTLISNLEETLDTKRQQLADIKADLAYMESSESYSKTLHQYELEKEQLTKLAKEWAVLKTAKEMLLETKRTYREKYLMKVISRTSHYFTILTGNAYQAVYAPSTTKLFQVAAADGMRYTVTELSQGTLDQLYISLRLAISEIMTEKNRMPFIIDDAFVHFDTVRTSRIMDIVHEVAKKQQVILFTCKKEVVESSKDSEIMHL</sequence>
<dbReference type="Gene3D" id="3.40.50.300">
    <property type="entry name" value="P-loop containing nucleotide triphosphate hydrolases"/>
    <property type="match status" value="2"/>
</dbReference>
<accession>A0ABU6KEI5</accession>
<keyword evidence="2" id="KW-1133">Transmembrane helix</keyword>
<feature type="domain" description="YhaN AAA" evidence="3">
    <location>
        <begin position="1"/>
        <end position="197"/>
    </location>
</feature>
<feature type="transmembrane region" description="Helical" evidence="2">
    <location>
        <begin position="493"/>
        <end position="510"/>
    </location>
</feature>
<evidence type="ECO:0000313" key="5">
    <source>
        <dbReference type="Proteomes" id="UP001335737"/>
    </source>
</evidence>
<keyword evidence="1" id="KW-0175">Coiled coil</keyword>
<dbReference type="InterPro" id="IPR027417">
    <property type="entry name" value="P-loop_NTPase"/>
</dbReference>
<feature type="coiled-coil region" evidence="1">
    <location>
        <begin position="777"/>
        <end position="831"/>
    </location>
</feature>
<feature type="coiled-coil region" evidence="1">
    <location>
        <begin position="670"/>
        <end position="700"/>
    </location>
</feature>
<dbReference type="EMBL" id="JARZFX010000003">
    <property type="protein sequence ID" value="MEC5423704.1"/>
    <property type="molecule type" value="Genomic_DNA"/>
</dbReference>
<feature type="coiled-coil region" evidence="1">
    <location>
        <begin position="381"/>
        <end position="412"/>
    </location>
</feature>
<evidence type="ECO:0000313" key="4">
    <source>
        <dbReference type="EMBL" id="MEC5423704.1"/>
    </source>
</evidence>
<dbReference type="SUPFAM" id="SSF52540">
    <property type="entry name" value="P-loop containing nucleoside triphosphate hydrolases"/>
    <property type="match status" value="1"/>
</dbReference>
<dbReference type="Pfam" id="PF13514">
    <property type="entry name" value="AAA_27"/>
    <property type="match status" value="1"/>
</dbReference>
<proteinExistence type="predicted"/>
<reference evidence="4 5" key="1">
    <citation type="journal article" date="2024" name="Int. J. Syst. Evol. Microbiol.">
        <title>Virgibacillus tibetensis sp. nov., isolated from salt lake on the Tibetan Plateau of China.</title>
        <authorList>
            <person name="Phurbu D."/>
            <person name="Liu Z.-X."/>
            <person name="Wang R."/>
            <person name="Zheng Y.-Y."/>
            <person name="Liu H.-C."/>
            <person name="Zhou Y.-G."/>
            <person name="Yu Y.-J."/>
            <person name="Li A.-H."/>
        </authorList>
    </citation>
    <scope>NUCLEOTIDE SEQUENCE [LARGE SCALE GENOMIC DNA]</scope>
    <source>
        <strain evidence="4 5">C22-A2</strain>
    </source>
</reference>
<keyword evidence="2" id="KW-0812">Transmembrane</keyword>
<gene>
    <name evidence="4" type="ORF">QGM71_09385</name>
</gene>
<evidence type="ECO:0000259" key="3">
    <source>
        <dbReference type="Pfam" id="PF13514"/>
    </source>
</evidence>
<evidence type="ECO:0000256" key="1">
    <source>
        <dbReference type="SAM" id="Coils"/>
    </source>
</evidence>
<comment type="caution">
    <text evidence="4">The sequence shown here is derived from an EMBL/GenBank/DDBJ whole genome shotgun (WGS) entry which is preliminary data.</text>
</comment>
<dbReference type="PANTHER" id="PTHR41259:SF1">
    <property type="entry name" value="DOUBLE-STRAND BREAK REPAIR RAD50 ATPASE, PUTATIVE-RELATED"/>
    <property type="match status" value="1"/>
</dbReference>
<name>A0ABU6KEI5_9BACI</name>
<feature type="transmembrane region" description="Helical" evidence="2">
    <location>
        <begin position="469"/>
        <end position="487"/>
    </location>
</feature>
<feature type="coiled-coil region" evidence="1">
    <location>
        <begin position="549"/>
        <end position="576"/>
    </location>
</feature>
<feature type="coiled-coil region" evidence="1">
    <location>
        <begin position="199"/>
        <end position="240"/>
    </location>
</feature>
<dbReference type="InterPro" id="IPR038734">
    <property type="entry name" value="YhaN_AAA"/>
</dbReference>
<keyword evidence="5" id="KW-1185">Reference proteome</keyword>
<dbReference type="RefSeq" id="WP_327607272.1">
    <property type="nucleotide sequence ID" value="NZ_JARZFX010000003.1"/>
</dbReference>